<gene>
    <name evidence="2" type="ORF">PV517_32980</name>
</gene>
<evidence type="ECO:0000313" key="3">
    <source>
        <dbReference type="Proteomes" id="UP001271723"/>
    </source>
</evidence>
<sequence>MSLPVSRLIGAVLVLAGISGALWAALGVPQDWTGGMRWMRTVLALTSLGAIGLAARLIYPDRAADAPDDAPDRVDGTRV</sequence>
<evidence type="ECO:0000313" key="2">
    <source>
        <dbReference type="EMBL" id="MDX2913466.1"/>
    </source>
</evidence>
<dbReference type="RefSeq" id="WP_143673084.1">
    <property type="nucleotide sequence ID" value="NZ_JAGJBZ010000003.1"/>
</dbReference>
<evidence type="ECO:0008006" key="4">
    <source>
        <dbReference type="Google" id="ProtNLM"/>
    </source>
</evidence>
<keyword evidence="1" id="KW-0812">Transmembrane</keyword>
<name>A0ABU4LCH3_9ACTN</name>
<keyword evidence="1" id="KW-1133">Transmembrane helix</keyword>
<proteinExistence type="predicted"/>
<keyword evidence="3" id="KW-1185">Reference proteome</keyword>
<dbReference type="EMBL" id="JARAVY010000015">
    <property type="protein sequence ID" value="MDX2913466.1"/>
    <property type="molecule type" value="Genomic_DNA"/>
</dbReference>
<protein>
    <recommendedName>
        <fullName evidence="4">Integral membrane protein</fullName>
    </recommendedName>
</protein>
<reference evidence="2 3" key="1">
    <citation type="journal article" date="2023" name="Microb. Genom.">
        <title>Mesoterricola silvestris gen. nov., sp. nov., Mesoterricola sediminis sp. nov., Geothrix oryzae sp. nov., Geothrix edaphica sp. nov., Geothrix rubra sp. nov., and Geothrix limicola sp. nov., six novel members of Acidobacteriota isolated from soils.</title>
        <authorList>
            <person name="Weisberg A.J."/>
            <person name="Pearce E."/>
            <person name="Kramer C.G."/>
            <person name="Chang J.H."/>
            <person name="Clarke C.R."/>
        </authorList>
    </citation>
    <scope>NUCLEOTIDE SEQUENCE [LARGE SCALE GENOMIC DNA]</scope>
    <source>
        <strain evidence="2 3">NRRL_B-2795</strain>
    </source>
</reference>
<feature type="transmembrane region" description="Helical" evidence="1">
    <location>
        <begin position="37"/>
        <end position="59"/>
    </location>
</feature>
<evidence type="ECO:0000256" key="1">
    <source>
        <dbReference type="SAM" id="Phobius"/>
    </source>
</evidence>
<keyword evidence="1" id="KW-0472">Membrane</keyword>
<comment type="caution">
    <text evidence="2">The sequence shown here is derived from an EMBL/GenBank/DDBJ whole genome shotgun (WGS) entry which is preliminary data.</text>
</comment>
<accession>A0ABU4LCH3</accession>
<organism evidence="2 3">
    <name type="scientific">Streptomyces griseiscabiei</name>
    <dbReference type="NCBI Taxonomy" id="2993540"/>
    <lineage>
        <taxon>Bacteria</taxon>
        <taxon>Bacillati</taxon>
        <taxon>Actinomycetota</taxon>
        <taxon>Actinomycetes</taxon>
        <taxon>Kitasatosporales</taxon>
        <taxon>Streptomycetaceae</taxon>
        <taxon>Streptomyces</taxon>
    </lineage>
</organism>
<dbReference type="Proteomes" id="UP001271723">
    <property type="component" value="Unassembled WGS sequence"/>
</dbReference>